<dbReference type="Pfam" id="PF13521">
    <property type="entry name" value="AAA_28"/>
    <property type="match status" value="1"/>
</dbReference>
<dbReference type="InterPro" id="IPR014729">
    <property type="entry name" value="Rossmann-like_a/b/a_fold"/>
</dbReference>
<dbReference type="PANTHER" id="PTHR37512:SF1">
    <property type="entry name" value="NADR_TTD14 AAA DOMAIN-CONTAINING PROTEIN"/>
    <property type="match status" value="1"/>
</dbReference>
<evidence type="ECO:0000313" key="2">
    <source>
        <dbReference type="EMBL" id="GEB19189.1"/>
    </source>
</evidence>
<dbReference type="Gene3D" id="3.40.50.620">
    <property type="entry name" value="HUPs"/>
    <property type="match status" value="1"/>
</dbReference>
<dbReference type="SUPFAM" id="SSF52374">
    <property type="entry name" value="Nucleotidylyl transferase"/>
    <property type="match status" value="1"/>
</dbReference>
<dbReference type="SUPFAM" id="SSF52540">
    <property type="entry name" value="P-loop containing nucleoside triphosphate hydrolases"/>
    <property type="match status" value="1"/>
</dbReference>
<dbReference type="Gene3D" id="3.40.50.300">
    <property type="entry name" value="P-loop containing nucleotide triphosphate hydrolases"/>
    <property type="match status" value="1"/>
</dbReference>
<keyword evidence="3" id="KW-1185">Reference proteome</keyword>
<dbReference type="InterPro" id="IPR027417">
    <property type="entry name" value="P-loop_NTPase"/>
</dbReference>
<dbReference type="AlphaFoldDB" id="A0A4Y3NKE6"/>
<feature type="domain" description="NadR/Ttd14 AAA" evidence="1">
    <location>
        <begin position="161"/>
        <end position="335"/>
    </location>
</feature>
<evidence type="ECO:0000259" key="1">
    <source>
        <dbReference type="Pfam" id="PF13521"/>
    </source>
</evidence>
<dbReference type="RefSeq" id="WP_141283431.1">
    <property type="nucleotide sequence ID" value="NZ_BAAAWK010000001.1"/>
</dbReference>
<accession>A0A4Y3NKE6</accession>
<evidence type="ECO:0000313" key="3">
    <source>
        <dbReference type="Proteomes" id="UP000317715"/>
    </source>
</evidence>
<dbReference type="GeneID" id="97299304"/>
<protein>
    <submittedName>
        <fullName evidence="2">Transcriptional regulator NadR</fullName>
    </submittedName>
</protein>
<dbReference type="InterPro" id="IPR038727">
    <property type="entry name" value="NadR/Ttd14_AAA_dom"/>
</dbReference>
<comment type="caution">
    <text evidence="2">The sequence shown here is derived from an EMBL/GenBank/DDBJ whole genome shotgun (WGS) entry which is preliminary data.</text>
</comment>
<organism evidence="2 3">
    <name type="scientific">Paenarthrobacter aurescens</name>
    <name type="common">Arthrobacter aurescens</name>
    <dbReference type="NCBI Taxonomy" id="43663"/>
    <lineage>
        <taxon>Bacteria</taxon>
        <taxon>Bacillati</taxon>
        <taxon>Actinomycetota</taxon>
        <taxon>Actinomycetes</taxon>
        <taxon>Micrococcales</taxon>
        <taxon>Micrococcaceae</taxon>
        <taxon>Paenarthrobacter</taxon>
    </lineage>
</organism>
<dbReference type="OrthoDB" id="3249147at2"/>
<name>A0A4Y3NKE6_PAEAU</name>
<dbReference type="InterPro" id="IPR052735">
    <property type="entry name" value="NAD_biosynth-regulator"/>
</dbReference>
<dbReference type="Proteomes" id="UP000317715">
    <property type="component" value="Unassembled WGS sequence"/>
</dbReference>
<sequence>MFKQAMVIGKFYPPHAGHAHLVTTAAAQTGKVAVLVLGSRFESITVDERVKWLTAELHDVDGVEIMGMRNDCPEDYHSDEIWKAQTELMRLALKSHGVTKVDAVFTSEKYGARLAEAFGAESVLVDPSRTAYPISGTQCREDLADAWPSIIAPARQELATRIILVGAESTGTTTLAKALTEHYRPRFPRIADVPEYGREYTYEKFNKLRCGTPGAGLEDMVWTPEDFSVIGARQNQMENAAADACPLVIADTDALATTLWERYYLGDGSYGSFHAADVLPRRDLYLVTDHEGVAFEDDGWREGEHRRAEMTEWFKETLTGEGHSWVLVTGDRERRLKTAIEMIDLMIAQRSGFTSPPWATRTVVANTALEGAMA</sequence>
<reference evidence="2 3" key="1">
    <citation type="submission" date="2019-06" db="EMBL/GenBank/DDBJ databases">
        <title>Whole genome shotgun sequence of Paenarthrobacter aurescens NBRC 12136.</title>
        <authorList>
            <person name="Hosoyama A."/>
            <person name="Uohara A."/>
            <person name="Ohji S."/>
            <person name="Ichikawa N."/>
        </authorList>
    </citation>
    <scope>NUCLEOTIDE SEQUENCE [LARGE SCALE GENOMIC DNA]</scope>
    <source>
        <strain evidence="2 3">NBRC 12136</strain>
    </source>
</reference>
<gene>
    <name evidence="2" type="primary">nadR</name>
    <name evidence="2" type="ORF">AAU01_19440</name>
</gene>
<dbReference type="EMBL" id="BJMD01000010">
    <property type="protein sequence ID" value="GEB19189.1"/>
    <property type="molecule type" value="Genomic_DNA"/>
</dbReference>
<proteinExistence type="predicted"/>
<dbReference type="PANTHER" id="PTHR37512">
    <property type="entry name" value="TRIFUNCTIONAL NAD BIOSYNTHESIS/REGULATOR PROTEIN NADR"/>
    <property type="match status" value="1"/>
</dbReference>